<dbReference type="PANTHER" id="PTHR21666:SF270">
    <property type="entry name" value="MUREIN HYDROLASE ACTIVATOR ENVC"/>
    <property type="match status" value="1"/>
</dbReference>
<dbReference type="InterPro" id="IPR002477">
    <property type="entry name" value="Peptidoglycan-bd-like"/>
</dbReference>
<dbReference type="Gene3D" id="2.70.70.10">
    <property type="entry name" value="Glucose Permease (Domain IIA)"/>
    <property type="match status" value="1"/>
</dbReference>
<evidence type="ECO:0000256" key="1">
    <source>
        <dbReference type="SAM" id="Phobius"/>
    </source>
</evidence>
<dbReference type="CDD" id="cd12797">
    <property type="entry name" value="M23_peptidase"/>
    <property type="match status" value="1"/>
</dbReference>
<dbReference type="InterPro" id="IPR011055">
    <property type="entry name" value="Dup_hybrid_motif"/>
</dbReference>
<name>A0A4R4Q488_9ACTN</name>
<feature type="domain" description="Peptidoglycan binding-like" evidence="2">
    <location>
        <begin position="128"/>
        <end position="183"/>
    </location>
</feature>
<dbReference type="PANTHER" id="PTHR21666">
    <property type="entry name" value="PEPTIDASE-RELATED"/>
    <property type="match status" value="1"/>
</dbReference>
<dbReference type="Gene3D" id="1.10.101.10">
    <property type="entry name" value="PGBD-like superfamily/PGBD"/>
    <property type="match status" value="2"/>
</dbReference>
<keyword evidence="1" id="KW-1133">Transmembrane helix</keyword>
<evidence type="ECO:0000313" key="4">
    <source>
        <dbReference type="EMBL" id="TDC29887.1"/>
    </source>
</evidence>
<protein>
    <submittedName>
        <fullName evidence="4">Peptidoglycan-binding protein</fullName>
    </submittedName>
</protein>
<feature type="transmembrane region" description="Helical" evidence="1">
    <location>
        <begin position="29"/>
        <end position="53"/>
    </location>
</feature>
<keyword evidence="1" id="KW-0472">Membrane</keyword>
<dbReference type="SUPFAM" id="SSF47090">
    <property type="entry name" value="PGBD-like"/>
    <property type="match status" value="2"/>
</dbReference>
<proteinExistence type="predicted"/>
<dbReference type="InterPro" id="IPR036366">
    <property type="entry name" value="PGBDSf"/>
</dbReference>
<dbReference type="SUPFAM" id="SSF51261">
    <property type="entry name" value="Duplicated hybrid motif"/>
    <property type="match status" value="1"/>
</dbReference>
<dbReference type="AlphaFoldDB" id="A0A4R4Q488"/>
<evidence type="ECO:0000259" key="3">
    <source>
        <dbReference type="Pfam" id="PF01551"/>
    </source>
</evidence>
<feature type="domain" description="M23ase beta-sheet core" evidence="3">
    <location>
        <begin position="223"/>
        <end position="302"/>
    </location>
</feature>
<keyword evidence="5" id="KW-1185">Reference proteome</keyword>
<dbReference type="Pfam" id="PF01471">
    <property type="entry name" value="PG_binding_1"/>
    <property type="match status" value="2"/>
</dbReference>
<sequence>MSATANPSIRTLTTPAERDCPVTRRTTTLLGLIAAVLTVAAGLVLPATSAAALPAWPNLVKGQWGPIVTTAQYLLRHHGQDISADADFGGGTEAAAKAFQSANGLGSDGQIGSNTWGKLIVTVQRGSNGEAVKALQVELNRYGHGLTVDGDFGGNTDTAVRAFQTSRGLDANGQVGPLTWQTLVGDFPGYPSGYSLPLNRGALPRSEYDDPHHDYPAIDLPVQSVPAYAVVAGTASRIDEPSGCGYGVNIDVGSVRYTYCHFSAISISNGQQVSAGQRIGTTGNTGNSTGPHLHVHIKVSGVRRCPQKFMIALYDGAVPPPVSSLPTTGCFY</sequence>
<gene>
    <name evidence="4" type="ORF">E1261_14745</name>
</gene>
<dbReference type="Pfam" id="PF01551">
    <property type="entry name" value="Peptidase_M23"/>
    <property type="match status" value="1"/>
</dbReference>
<dbReference type="InterPro" id="IPR016047">
    <property type="entry name" value="M23ase_b-sheet_dom"/>
</dbReference>
<keyword evidence="1" id="KW-0812">Transmembrane</keyword>
<comment type="caution">
    <text evidence="4">The sequence shown here is derived from an EMBL/GenBank/DDBJ whole genome shotgun (WGS) entry which is preliminary data.</text>
</comment>
<reference evidence="4 5" key="1">
    <citation type="submission" date="2019-03" db="EMBL/GenBank/DDBJ databases">
        <title>Draft genome sequences of novel Actinobacteria.</title>
        <authorList>
            <person name="Sahin N."/>
            <person name="Ay H."/>
            <person name="Saygin H."/>
        </authorList>
    </citation>
    <scope>NUCLEOTIDE SEQUENCE [LARGE SCALE GENOMIC DNA]</scope>
    <source>
        <strain evidence="4 5">JCM 30547</strain>
    </source>
</reference>
<feature type="domain" description="Peptidoglycan binding-like" evidence="2">
    <location>
        <begin position="65"/>
        <end position="119"/>
    </location>
</feature>
<accession>A0A4R4Q488</accession>
<dbReference type="GO" id="GO:0004222">
    <property type="term" value="F:metalloendopeptidase activity"/>
    <property type="evidence" value="ECO:0007669"/>
    <property type="project" value="TreeGrafter"/>
</dbReference>
<dbReference type="InterPro" id="IPR050570">
    <property type="entry name" value="Cell_wall_metabolism_enzyme"/>
</dbReference>
<organism evidence="4 5">
    <name type="scientific">Kribbella albertanoniae</name>
    <dbReference type="NCBI Taxonomy" id="1266829"/>
    <lineage>
        <taxon>Bacteria</taxon>
        <taxon>Bacillati</taxon>
        <taxon>Actinomycetota</taxon>
        <taxon>Actinomycetes</taxon>
        <taxon>Propionibacteriales</taxon>
        <taxon>Kribbellaceae</taxon>
        <taxon>Kribbella</taxon>
    </lineage>
</organism>
<dbReference type="OrthoDB" id="5171321at2"/>
<dbReference type="InterPro" id="IPR036365">
    <property type="entry name" value="PGBD-like_sf"/>
</dbReference>
<evidence type="ECO:0000259" key="2">
    <source>
        <dbReference type="Pfam" id="PF01471"/>
    </source>
</evidence>
<dbReference type="Proteomes" id="UP000295075">
    <property type="component" value="Unassembled WGS sequence"/>
</dbReference>
<dbReference type="EMBL" id="SMKA01000053">
    <property type="protein sequence ID" value="TDC29887.1"/>
    <property type="molecule type" value="Genomic_DNA"/>
</dbReference>
<evidence type="ECO:0000313" key="5">
    <source>
        <dbReference type="Proteomes" id="UP000295075"/>
    </source>
</evidence>